<dbReference type="EMBL" id="JAMZEJ010000004">
    <property type="protein sequence ID" value="MCQ8240702.1"/>
    <property type="molecule type" value="Genomic_DNA"/>
</dbReference>
<proteinExistence type="predicted"/>
<organism evidence="2 3">
    <name type="scientific">Rhizosaccharibacter radicis</name>
    <dbReference type="NCBI Taxonomy" id="2782605"/>
    <lineage>
        <taxon>Bacteria</taxon>
        <taxon>Pseudomonadati</taxon>
        <taxon>Pseudomonadota</taxon>
        <taxon>Alphaproteobacteria</taxon>
        <taxon>Acetobacterales</taxon>
        <taxon>Acetobacteraceae</taxon>
        <taxon>Rhizosaccharibacter</taxon>
    </lineage>
</organism>
<gene>
    <name evidence="2" type="ORF">NFI88_07580</name>
</gene>
<evidence type="ECO:0000313" key="3">
    <source>
        <dbReference type="Proteomes" id="UP001524547"/>
    </source>
</evidence>
<comment type="caution">
    <text evidence="2">The sequence shown here is derived from an EMBL/GenBank/DDBJ whole genome shotgun (WGS) entry which is preliminary data.</text>
</comment>
<feature type="transmembrane region" description="Helical" evidence="1">
    <location>
        <begin position="53"/>
        <end position="73"/>
    </location>
</feature>
<evidence type="ECO:0000313" key="2">
    <source>
        <dbReference type="EMBL" id="MCQ8240702.1"/>
    </source>
</evidence>
<accession>A0ABT1VXP1</accession>
<keyword evidence="1" id="KW-0472">Membrane</keyword>
<sequence length="109" mass="11456">MEIPPQGPRPPRRSGIEVALRVAGMGLLTGLGFVLPVIALLAEPAAGVRQNLLIGAAGVFAVLLVRSCGRVFLRATEAAERPARLPLIGLYGLLALSPLAAILRFHPNF</sequence>
<keyword evidence="1" id="KW-1133">Transmembrane helix</keyword>
<keyword evidence="1" id="KW-0812">Transmembrane</keyword>
<feature type="transmembrane region" description="Helical" evidence="1">
    <location>
        <begin position="85"/>
        <end position="105"/>
    </location>
</feature>
<protein>
    <submittedName>
        <fullName evidence="2">Uncharacterized protein</fullName>
    </submittedName>
</protein>
<feature type="transmembrane region" description="Helical" evidence="1">
    <location>
        <begin position="18"/>
        <end position="41"/>
    </location>
</feature>
<dbReference type="RefSeq" id="WP_422919443.1">
    <property type="nucleotide sequence ID" value="NZ_JAMZEJ010000004.1"/>
</dbReference>
<name>A0ABT1VXP1_9PROT</name>
<keyword evidence="3" id="KW-1185">Reference proteome</keyword>
<dbReference type="Proteomes" id="UP001524547">
    <property type="component" value="Unassembled WGS sequence"/>
</dbReference>
<evidence type="ECO:0000256" key="1">
    <source>
        <dbReference type="SAM" id="Phobius"/>
    </source>
</evidence>
<reference evidence="2 3" key="1">
    <citation type="submission" date="2022-06" db="EMBL/GenBank/DDBJ databases">
        <title>Rhizosaccharibacter gen. nov. sp. nov. KSS12, endophytic bacteria isolated from sugarcane.</title>
        <authorList>
            <person name="Pitiwittayakul N."/>
        </authorList>
    </citation>
    <scope>NUCLEOTIDE SEQUENCE [LARGE SCALE GENOMIC DNA]</scope>
    <source>
        <strain evidence="2 3">KSS12</strain>
    </source>
</reference>